<protein>
    <recommendedName>
        <fullName evidence="7 8">Large ribosomal subunit protein bL20</fullName>
    </recommendedName>
</protein>
<dbReference type="InterPro" id="IPR035566">
    <property type="entry name" value="Ribosomal_protein_bL20_C"/>
</dbReference>
<accession>A0A0H4QZ46</accession>
<evidence type="ECO:0000256" key="9">
    <source>
        <dbReference type="RuleBase" id="RU000560"/>
    </source>
</evidence>
<dbReference type="AlphaFoldDB" id="A0A0H4QZ46"/>
<evidence type="ECO:0000256" key="3">
    <source>
        <dbReference type="ARBA" id="ARBA00022884"/>
    </source>
</evidence>
<keyword evidence="2 8" id="KW-0699">rRNA-binding</keyword>
<dbReference type="Proteomes" id="UP000036106">
    <property type="component" value="Chromosome"/>
</dbReference>
<dbReference type="RefSeq" id="WP_048703517.1">
    <property type="nucleotide sequence ID" value="NZ_CP012034.1"/>
</dbReference>
<gene>
    <name evidence="8" type="primary">rplT</name>
    <name evidence="10" type="ORF">ABM34_03725</name>
</gene>
<dbReference type="PATRIC" id="fig|1007676.4.peg.767"/>
<dbReference type="STRING" id="1007676.ABM34_03725"/>
<dbReference type="InterPro" id="IPR049946">
    <property type="entry name" value="RIBOSOMAL_L20_CS"/>
</dbReference>
<evidence type="ECO:0000313" key="10">
    <source>
        <dbReference type="EMBL" id="AKP66760.1"/>
    </source>
</evidence>
<dbReference type="PRINTS" id="PR00062">
    <property type="entry name" value="RIBOSOMALL20"/>
</dbReference>
<dbReference type="EMBL" id="CP012034">
    <property type="protein sequence ID" value="AKP66760.1"/>
    <property type="molecule type" value="Genomic_DNA"/>
</dbReference>
<sequence>MPRVKGGTVTRKRRKKVLKLAKGYRGSKHITFKAAHTQIMVSYRYAFRDRRQVKRDFRKLWIARINAAARMNEISYSKLMHGLKLANVDINRKMLAQIAIEDPKAFTSLADTAKKALA</sequence>
<keyword evidence="11" id="KW-1185">Reference proteome</keyword>
<dbReference type="GO" id="GO:0006412">
    <property type="term" value="P:translation"/>
    <property type="evidence" value="ECO:0007669"/>
    <property type="project" value="InterPro"/>
</dbReference>
<dbReference type="FunFam" id="1.10.1900.20:FF:000001">
    <property type="entry name" value="50S ribosomal protein L20"/>
    <property type="match status" value="1"/>
</dbReference>
<evidence type="ECO:0000256" key="4">
    <source>
        <dbReference type="ARBA" id="ARBA00022980"/>
    </source>
</evidence>
<dbReference type="GO" id="GO:0003735">
    <property type="term" value="F:structural constituent of ribosome"/>
    <property type="evidence" value="ECO:0007669"/>
    <property type="project" value="InterPro"/>
</dbReference>
<dbReference type="GO" id="GO:0005840">
    <property type="term" value="C:ribosome"/>
    <property type="evidence" value="ECO:0007669"/>
    <property type="project" value="UniProtKB-KW"/>
</dbReference>
<dbReference type="OrthoDB" id="9808966at2"/>
<comment type="similarity">
    <text evidence="1 8 9">Belongs to the bacterial ribosomal protein bL20 family.</text>
</comment>
<keyword evidence="3 8" id="KW-0694">RNA-binding</keyword>
<evidence type="ECO:0000313" key="11">
    <source>
        <dbReference type="Proteomes" id="UP000036106"/>
    </source>
</evidence>
<evidence type="ECO:0000256" key="6">
    <source>
        <dbReference type="ARBA" id="ARBA00024775"/>
    </source>
</evidence>
<proteinExistence type="inferred from homology"/>
<dbReference type="Gene3D" id="1.10.1900.20">
    <property type="entry name" value="Ribosomal protein L20"/>
    <property type="match status" value="1"/>
</dbReference>
<keyword evidence="5 8" id="KW-0687">Ribonucleoprotein</keyword>
<name>A0A0H4QZ46_9LACO</name>
<dbReference type="HAMAP" id="MF_00382">
    <property type="entry name" value="Ribosomal_bL20"/>
    <property type="match status" value="1"/>
</dbReference>
<organism evidence="10 11">
    <name type="scientific">Companilactobacillus ginsenosidimutans</name>
    <dbReference type="NCBI Taxonomy" id="1007676"/>
    <lineage>
        <taxon>Bacteria</taxon>
        <taxon>Bacillati</taxon>
        <taxon>Bacillota</taxon>
        <taxon>Bacilli</taxon>
        <taxon>Lactobacillales</taxon>
        <taxon>Lactobacillaceae</taxon>
        <taxon>Companilactobacillus</taxon>
    </lineage>
</organism>
<dbReference type="CDD" id="cd07026">
    <property type="entry name" value="Ribosomal_L20"/>
    <property type="match status" value="1"/>
</dbReference>
<dbReference type="PANTHER" id="PTHR10986">
    <property type="entry name" value="39S RIBOSOMAL PROTEIN L20"/>
    <property type="match status" value="1"/>
</dbReference>
<comment type="function">
    <text evidence="6 8 9">Binds directly to 23S ribosomal RNA and is necessary for the in vitro assembly process of the 50S ribosomal subunit. It is not involved in the protein synthesizing functions of that subunit.</text>
</comment>
<evidence type="ECO:0000256" key="8">
    <source>
        <dbReference type="HAMAP-Rule" id="MF_00382"/>
    </source>
</evidence>
<dbReference type="NCBIfam" id="TIGR01032">
    <property type="entry name" value="rplT_bact"/>
    <property type="match status" value="1"/>
</dbReference>
<evidence type="ECO:0000256" key="5">
    <source>
        <dbReference type="ARBA" id="ARBA00023274"/>
    </source>
</evidence>
<dbReference type="GO" id="GO:1990904">
    <property type="term" value="C:ribonucleoprotein complex"/>
    <property type="evidence" value="ECO:0007669"/>
    <property type="project" value="UniProtKB-KW"/>
</dbReference>
<dbReference type="GO" id="GO:0000027">
    <property type="term" value="P:ribosomal large subunit assembly"/>
    <property type="evidence" value="ECO:0007669"/>
    <property type="project" value="UniProtKB-UniRule"/>
</dbReference>
<dbReference type="InterPro" id="IPR005813">
    <property type="entry name" value="Ribosomal_bL20"/>
</dbReference>
<evidence type="ECO:0000256" key="1">
    <source>
        <dbReference type="ARBA" id="ARBA00007698"/>
    </source>
</evidence>
<dbReference type="Gene3D" id="6.10.160.10">
    <property type="match status" value="1"/>
</dbReference>
<dbReference type="Pfam" id="PF00453">
    <property type="entry name" value="Ribosomal_L20"/>
    <property type="match status" value="1"/>
</dbReference>
<reference evidence="11" key="1">
    <citation type="submission" date="2015-07" db="EMBL/GenBank/DDBJ databases">
        <title>Lactobacillus ginsenosidimutans/EMML 3141/ whole genome sequencing.</title>
        <authorList>
            <person name="Kim M.K."/>
            <person name="Im W.-T."/>
            <person name="Srinivasan S."/>
            <person name="Lee J.-J."/>
        </authorList>
    </citation>
    <scope>NUCLEOTIDE SEQUENCE [LARGE SCALE GENOMIC DNA]</scope>
    <source>
        <strain evidence="11">EMML 3041</strain>
    </source>
</reference>
<dbReference type="KEGG" id="lgn:ABM34_03725"/>
<evidence type="ECO:0000256" key="2">
    <source>
        <dbReference type="ARBA" id="ARBA00022730"/>
    </source>
</evidence>
<keyword evidence="4 8" id="KW-0689">Ribosomal protein</keyword>
<dbReference type="GO" id="GO:0019843">
    <property type="term" value="F:rRNA binding"/>
    <property type="evidence" value="ECO:0007669"/>
    <property type="project" value="UniProtKB-UniRule"/>
</dbReference>
<dbReference type="SUPFAM" id="SSF74731">
    <property type="entry name" value="Ribosomal protein L20"/>
    <property type="match status" value="1"/>
</dbReference>
<evidence type="ECO:0000256" key="7">
    <source>
        <dbReference type="ARBA" id="ARBA00035172"/>
    </source>
</evidence>
<dbReference type="PROSITE" id="PS00937">
    <property type="entry name" value="RIBOSOMAL_L20"/>
    <property type="match status" value="1"/>
</dbReference>